<evidence type="ECO:0000313" key="2">
    <source>
        <dbReference type="Proteomes" id="UP000251960"/>
    </source>
</evidence>
<organism evidence="1 2">
    <name type="scientific">Zea mays</name>
    <name type="common">Maize</name>
    <dbReference type="NCBI Taxonomy" id="4577"/>
    <lineage>
        <taxon>Eukaryota</taxon>
        <taxon>Viridiplantae</taxon>
        <taxon>Streptophyta</taxon>
        <taxon>Embryophyta</taxon>
        <taxon>Tracheophyta</taxon>
        <taxon>Spermatophyta</taxon>
        <taxon>Magnoliopsida</taxon>
        <taxon>Liliopsida</taxon>
        <taxon>Poales</taxon>
        <taxon>Poaceae</taxon>
        <taxon>PACMAD clade</taxon>
        <taxon>Panicoideae</taxon>
        <taxon>Andropogonodae</taxon>
        <taxon>Andropogoneae</taxon>
        <taxon>Tripsacinae</taxon>
        <taxon>Zea</taxon>
    </lineage>
</organism>
<protein>
    <submittedName>
        <fullName evidence="1">Uncharacterized protein</fullName>
    </submittedName>
</protein>
<evidence type="ECO:0000313" key="1">
    <source>
        <dbReference type="EMBL" id="PWZ19867.1"/>
    </source>
</evidence>
<sequence>FSLYNLGVKQTGSGLISVEQKSSRN</sequence>
<feature type="non-terminal residue" evidence="1">
    <location>
        <position position="1"/>
    </location>
</feature>
<dbReference type="Proteomes" id="UP000251960">
    <property type="component" value="Chromosome 5"/>
</dbReference>
<comment type="caution">
    <text evidence="1">The sequence shown here is derived from an EMBL/GenBank/DDBJ whole genome shotgun (WGS) entry which is preliminary data.</text>
</comment>
<dbReference type="AlphaFoldDB" id="A0A3L6EKQ1"/>
<dbReference type="EMBL" id="NCVQ01000006">
    <property type="protein sequence ID" value="PWZ19867.1"/>
    <property type="molecule type" value="Genomic_DNA"/>
</dbReference>
<gene>
    <name evidence="1" type="ORF">Zm00014a_008845</name>
</gene>
<accession>A0A3L6EKQ1</accession>
<proteinExistence type="predicted"/>
<name>A0A3L6EKQ1_MAIZE</name>
<reference evidence="1 2" key="1">
    <citation type="journal article" date="2018" name="Nat. Genet.">
        <title>Extensive intraspecific gene order and gene structural variations between Mo17 and other maize genomes.</title>
        <authorList>
            <person name="Sun S."/>
            <person name="Zhou Y."/>
            <person name="Chen J."/>
            <person name="Shi J."/>
            <person name="Zhao H."/>
            <person name="Zhao H."/>
            <person name="Song W."/>
            <person name="Zhang M."/>
            <person name="Cui Y."/>
            <person name="Dong X."/>
            <person name="Liu H."/>
            <person name="Ma X."/>
            <person name="Jiao Y."/>
            <person name="Wang B."/>
            <person name="Wei X."/>
            <person name="Stein J.C."/>
            <person name="Glaubitz J.C."/>
            <person name="Lu F."/>
            <person name="Yu G."/>
            <person name="Liang C."/>
            <person name="Fengler K."/>
            <person name="Li B."/>
            <person name="Rafalski A."/>
            <person name="Schnable P.S."/>
            <person name="Ware D.H."/>
            <person name="Buckler E.S."/>
            <person name="Lai J."/>
        </authorList>
    </citation>
    <scope>NUCLEOTIDE SEQUENCE [LARGE SCALE GENOMIC DNA]</scope>
    <source>
        <strain evidence="2">cv. Missouri 17</strain>
        <tissue evidence="1">Seedling</tissue>
    </source>
</reference>